<accession>A0A392UX97</accession>
<dbReference type="AlphaFoldDB" id="A0A392UX97"/>
<evidence type="ECO:0000313" key="2">
    <source>
        <dbReference type="Proteomes" id="UP000265520"/>
    </source>
</evidence>
<feature type="non-terminal residue" evidence="1">
    <location>
        <position position="58"/>
    </location>
</feature>
<reference evidence="1 2" key="1">
    <citation type="journal article" date="2018" name="Front. Plant Sci.">
        <title>Red Clover (Trifolium pratense) and Zigzag Clover (T. medium) - A Picture of Genomic Similarities and Differences.</title>
        <authorList>
            <person name="Dluhosova J."/>
            <person name="Istvanek J."/>
            <person name="Nedelnik J."/>
            <person name="Repkova J."/>
        </authorList>
    </citation>
    <scope>NUCLEOTIDE SEQUENCE [LARGE SCALE GENOMIC DNA]</scope>
    <source>
        <strain evidence="2">cv. 10/8</strain>
        <tissue evidence="1">Leaf</tissue>
    </source>
</reference>
<organism evidence="1 2">
    <name type="scientific">Trifolium medium</name>
    <dbReference type="NCBI Taxonomy" id="97028"/>
    <lineage>
        <taxon>Eukaryota</taxon>
        <taxon>Viridiplantae</taxon>
        <taxon>Streptophyta</taxon>
        <taxon>Embryophyta</taxon>
        <taxon>Tracheophyta</taxon>
        <taxon>Spermatophyta</taxon>
        <taxon>Magnoliopsida</taxon>
        <taxon>eudicotyledons</taxon>
        <taxon>Gunneridae</taxon>
        <taxon>Pentapetalae</taxon>
        <taxon>rosids</taxon>
        <taxon>fabids</taxon>
        <taxon>Fabales</taxon>
        <taxon>Fabaceae</taxon>
        <taxon>Papilionoideae</taxon>
        <taxon>50 kb inversion clade</taxon>
        <taxon>NPAAA clade</taxon>
        <taxon>Hologalegina</taxon>
        <taxon>IRL clade</taxon>
        <taxon>Trifolieae</taxon>
        <taxon>Trifolium</taxon>
    </lineage>
</organism>
<comment type="caution">
    <text evidence="1">The sequence shown here is derived from an EMBL/GenBank/DDBJ whole genome shotgun (WGS) entry which is preliminary data.</text>
</comment>
<protein>
    <submittedName>
        <fullName evidence="1">Uncharacterized protein</fullName>
    </submittedName>
</protein>
<sequence length="58" mass="6333">MADDLDYLHEMVGRFHAVNDLVCTNGDSPGDIEDALYQLSEHGDDQGGVELSPDLEGR</sequence>
<dbReference type="EMBL" id="LXQA010958930">
    <property type="protein sequence ID" value="MCI78780.1"/>
    <property type="molecule type" value="Genomic_DNA"/>
</dbReference>
<keyword evidence="2" id="KW-1185">Reference proteome</keyword>
<name>A0A392UX97_9FABA</name>
<evidence type="ECO:0000313" key="1">
    <source>
        <dbReference type="EMBL" id="MCI78780.1"/>
    </source>
</evidence>
<proteinExistence type="predicted"/>
<gene>
    <name evidence="1" type="ORF">A2U01_0100051</name>
</gene>
<dbReference type="Proteomes" id="UP000265520">
    <property type="component" value="Unassembled WGS sequence"/>
</dbReference>